<evidence type="ECO:0000256" key="7">
    <source>
        <dbReference type="ARBA" id="ARBA00023136"/>
    </source>
</evidence>
<dbReference type="InterPro" id="IPR004761">
    <property type="entry name" value="Spore_GerAB"/>
</dbReference>
<comment type="similarity">
    <text evidence="2">Belongs to the amino acid-polyamine-organocation (APC) superfamily. Spore germination protein (SGP) (TC 2.A.3.9) family.</text>
</comment>
<feature type="transmembrane region" description="Helical" evidence="8">
    <location>
        <begin position="119"/>
        <end position="136"/>
    </location>
</feature>
<keyword evidence="10" id="KW-1185">Reference proteome</keyword>
<keyword evidence="4" id="KW-0309">Germination</keyword>
<dbReference type="PANTHER" id="PTHR34975:SF2">
    <property type="entry name" value="SPORE GERMINATION PROTEIN A2"/>
    <property type="match status" value="1"/>
</dbReference>
<feature type="transmembrane region" description="Helical" evidence="8">
    <location>
        <begin position="143"/>
        <end position="162"/>
    </location>
</feature>
<feature type="transmembrane region" description="Helical" evidence="8">
    <location>
        <begin position="12"/>
        <end position="32"/>
    </location>
</feature>
<evidence type="ECO:0000256" key="2">
    <source>
        <dbReference type="ARBA" id="ARBA00007998"/>
    </source>
</evidence>
<sequence length="372" mass="42419">MGAKEKITNFQFGCLCFTYLSGFSTLFLYNAKILQQDVWIANLLGVIGGIFVMWLMKYVQLQHPNKSMTEIIELLLGKWLGKAIIFFYLIDSVGLTVLTLRALSLFYMTAILPYTPPELIILMLVLVTSYAVYLGLETIARTVQLMLPLFLVSITIICVLILRNVDTNPFLPQFQSRLSDIAYGALLSFSFPFGKAIGLVFLFHRVGNLKKLMLSSSVSLILTNVYLLIAIYLTIGSLGMNLTKSAMYPFFSSIQLVRVGLYLERIEIIIIGIWTIFTLFETIVTHYWFMQIFGDVFRIKDATPFILPIGLLFFAVALRSFIRPTELDWYNYTILPFSILPPALIIPLVLAFLTLIKKQRDHLRPAGERTRR</sequence>
<reference evidence="9 10" key="1">
    <citation type="submission" date="2022-12" db="EMBL/GenBank/DDBJ databases">
        <title>Draft genome sequence of Paenibacillus sp. dW9.</title>
        <authorList>
            <person name="Choi E.-W."/>
            <person name="Kim D.-U."/>
        </authorList>
    </citation>
    <scope>NUCLEOTIDE SEQUENCE [LARGE SCALE GENOMIC DNA]</scope>
    <source>
        <strain evidence="10">dW9</strain>
    </source>
</reference>
<comment type="caution">
    <text evidence="9">The sequence shown here is derived from an EMBL/GenBank/DDBJ whole genome shotgun (WGS) entry which is preliminary data.</text>
</comment>
<evidence type="ECO:0000256" key="6">
    <source>
        <dbReference type="ARBA" id="ARBA00022989"/>
    </source>
</evidence>
<evidence type="ECO:0000256" key="5">
    <source>
        <dbReference type="ARBA" id="ARBA00022692"/>
    </source>
</evidence>
<evidence type="ECO:0000256" key="1">
    <source>
        <dbReference type="ARBA" id="ARBA00004141"/>
    </source>
</evidence>
<gene>
    <name evidence="9" type="ORF">O9H85_23325</name>
</gene>
<dbReference type="RefSeq" id="WP_269883816.1">
    <property type="nucleotide sequence ID" value="NZ_JAQAGZ010000016.1"/>
</dbReference>
<feature type="transmembrane region" description="Helical" evidence="8">
    <location>
        <begin position="334"/>
        <end position="356"/>
    </location>
</feature>
<keyword evidence="3" id="KW-0813">Transport</keyword>
<proteinExistence type="inferred from homology"/>
<feature type="transmembrane region" description="Helical" evidence="8">
    <location>
        <begin position="79"/>
        <end position="107"/>
    </location>
</feature>
<dbReference type="Pfam" id="PF03845">
    <property type="entry name" value="Spore_permease"/>
    <property type="match status" value="1"/>
</dbReference>
<organism evidence="9 10">
    <name type="scientific">Paenibacillus gyeongsangnamensis</name>
    <dbReference type="NCBI Taxonomy" id="3388067"/>
    <lineage>
        <taxon>Bacteria</taxon>
        <taxon>Bacillati</taxon>
        <taxon>Bacillota</taxon>
        <taxon>Bacilli</taxon>
        <taxon>Bacillales</taxon>
        <taxon>Paenibacillaceae</taxon>
        <taxon>Paenibacillus</taxon>
    </lineage>
</organism>
<keyword evidence="7 8" id="KW-0472">Membrane</keyword>
<evidence type="ECO:0000313" key="10">
    <source>
        <dbReference type="Proteomes" id="UP001527882"/>
    </source>
</evidence>
<feature type="transmembrane region" description="Helical" evidence="8">
    <location>
        <begin position="302"/>
        <end position="322"/>
    </location>
</feature>
<dbReference type="EMBL" id="JAQAGZ010000016">
    <property type="protein sequence ID" value="MCZ8515289.1"/>
    <property type="molecule type" value="Genomic_DNA"/>
</dbReference>
<keyword evidence="6 8" id="KW-1133">Transmembrane helix</keyword>
<evidence type="ECO:0000256" key="8">
    <source>
        <dbReference type="SAM" id="Phobius"/>
    </source>
</evidence>
<evidence type="ECO:0000313" key="9">
    <source>
        <dbReference type="EMBL" id="MCZ8515289.1"/>
    </source>
</evidence>
<dbReference type="NCBIfam" id="TIGR00912">
    <property type="entry name" value="2A0309"/>
    <property type="match status" value="1"/>
</dbReference>
<feature type="transmembrane region" description="Helical" evidence="8">
    <location>
        <begin position="182"/>
        <end position="203"/>
    </location>
</feature>
<comment type="subcellular location">
    <subcellularLocation>
        <location evidence="1">Membrane</location>
        <topology evidence="1">Multi-pass membrane protein</topology>
    </subcellularLocation>
</comment>
<accession>A0ABT4QEI5</accession>
<feature type="transmembrane region" description="Helical" evidence="8">
    <location>
        <begin position="212"/>
        <end position="235"/>
    </location>
</feature>
<dbReference type="PANTHER" id="PTHR34975">
    <property type="entry name" value="SPORE GERMINATION PROTEIN A2"/>
    <property type="match status" value="1"/>
</dbReference>
<evidence type="ECO:0000256" key="3">
    <source>
        <dbReference type="ARBA" id="ARBA00022448"/>
    </source>
</evidence>
<protein>
    <submittedName>
        <fullName evidence="9">Endospore germination permease</fullName>
    </submittedName>
</protein>
<name>A0ABT4QEI5_9BACL</name>
<evidence type="ECO:0000256" key="4">
    <source>
        <dbReference type="ARBA" id="ARBA00022544"/>
    </source>
</evidence>
<dbReference type="Proteomes" id="UP001527882">
    <property type="component" value="Unassembled WGS sequence"/>
</dbReference>
<keyword evidence="5 8" id="KW-0812">Transmembrane</keyword>
<feature type="transmembrane region" description="Helical" evidence="8">
    <location>
        <begin position="268"/>
        <end position="290"/>
    </location>
</feature>
<feature type="transmembrane region" description="Helical" evidence="8">
    <location>
        <begin position="38"/>
        <end position="59"/>
    </location>
</feature>